<dbReference type="Proteomes" id="UP001281147">
    <property type="component" value="Unassembled WGS sequence"/>
</dbReference>
<name>A0ACC3MX22_9PEZI</name>
<proteinExistence type="predicted"/>
<accession>A0ACC3MX22</accession>
<comment type="caution">
    <text evidence="1">The sequence shown here is derived from an EMBL/GenBank/DDBJ whole genome shotgun (WGS) entry which is preliminary data.</text>
</comment>
<organism evidence="1 2">
    <name type="scientific">Vermiconidia calcicola</name>
    <dbReference type="NCBI Taxonomy" id="1690605"/>
    <lineage>
        <taxon>Eukaryota</taxon>
        <taxon>Fungi</taxon>
        <taxon>Dikarya</taxon>
        <taxon>Ascomycota</taxon>
        <taxon>Pezizomycotina</taxon>
        <taxon>Dothideomycetes</taxon>
        <taxon>Dothideomycetidae</taxon>
        <taxon>Mycosphaerellales</taxon>
        <taxon>Extremaceae</taxon>
        <taxon>Vermiconidia</taxon>
    </lineage>
</organism>
<gene>
    <name evidence="1" type="ORF">LTR37_013458</name>
</gene>
<reference evidence="1" key="1">
    <citation type="submission" date="2023-07" db="EMBL/GenBank/DDBJ databases">
        <title>Black Yeasts Isolated from many extreme environments.</title>
        <authorList>
            <person name="Coleine C."/>
            <person name="Stajich J.E."/>
            <person name="Selbmann L."/>
        </authorList>
    </citation>
    <scope>NUCLEOTIDE SEQUENCE</scope>
    <source>
        <strain evidence="1">CCFEE 5714</strain>
    </source>
</reference>
<sequence length="226" mass="24497">MDDFGPEITSLRPPSPLQGNSSSLPNTMDIVIKTIPTITAAETTLSVLTSTDTTSYYKAATFFPTRRETLSTELVVFVPPLATSQTHTTPLATTTTSTGSDKPQQVALRTALPICLVVVTAIVLTVLWRKRRHWDISKFSPRDYLHDRSLAGEEIKSEIHEVSGLTRFNPGTEKYPQGLGTKAELACHDMPVAAIELESVPAELCGEEQAKANPHPSIGRGGSVLQ</sequence>
<dbReference type="EMBL" id="JAUTXU010000132">
    <property type="protein sequence ID" value="KAK3705091.1"/>
    <property type="molecule type" value="Genomic_DNA"/>
</dbReference>
<evidence type="ECO:0000313" key="1">
    <source>
        <dbReference type="EMBL" id="KAK3705091.1"/>
    </source>
</evidence>
<protein>
    <submittedName>
        <fullName evidence="1">Uncharacterized protein</fullName>
    </submittedName>
</protein>
<evidence type="ECO:0000313" key="2">
    <source>
        <dbReference type="Proteomes" id="UP001281147"/>
    </source>
</evidence>
<keyword evidence="2" id="KW-1185">Reference proteome</keyword>